<keyword evidence="1" id="KW-1133">Transmembrane helix</keyword>
<dbReference type="RefSeq" id="XP_004911975.2">
    <property type="nucleotide sequence ID" value="XM_004911918.4"/>
</dbReference>
<dbReference type="PANTHER" id="PTHR31626:SF4">
    <property type="entry name" value="SUSHI DOMAIN-CONTAINING PROTEIN"/>
    <property type="match status" value="1"/>
</dbReference>
<dbReference type="OMA" id="EVNIHIN"/>
<keyword evidence="1" id="KW-0812">Transmembrane</keyword>
<dbReference type="RefSeq" id="XP_004911976.2">
    <property type="nucleotide sequence ID" value="XM_004911919.4"/>
</dbReference>
<organism evidence="2 4">
    <name type="scientific">Xenopus tropicalis</name>
    <name type="common">Western clawed frog</name>
    <name type="synonym">Silurana tropicalis</name>
    <dbReference type="NCBI Taxonomy" id="8364"/>
    <lineage>
        <taxon>Eukaryota</taxon>
        <taxon>Metazoa</taxon>
        <taxon>Chordata</taxon>
        <taxon>Craniata</taxon>
        <taxon>Vertebrata</taxon>
        <taxon>Euteleostomi</taxon>
        <taxon>Amphibia</taxon>
        <taxon>Batrachia</taxon>
        <taxon>Anura</taxon>
        <taxon>Pipoidea</taxon>
        <taxon>Pipidae</taxon>
        <taxon>Xenopodinae</taxon>
        <taxon>Xenopus</taxon>
        <taxon>Silurana</taxon>
    </lineage>
</organism>
<keyword evidence="1" id="KW-0472">Membrane</keyword>
<sequence>MDSGHHTPYLLAILLCILLLLVALSTLLVCYWRKKCFKNKKWKIPKKTRGLVKDQATSMTSFTLHVTDPKSHIYRGQNISNVCPSFPLMVDHSCQKPSRPSSFLSLDGQSLGVNEDFCLNTLDPTVGENGKAVQQSSVLHYAMSSGASLLSSILDNSLYVLKSKRRSSSLKSGLDPETLMVPLESPVKETSSSGTSQFRALSLPRDLDRSTLLCDNSVDQQFTWDTLGLSNLSHPAGHKESISVPGTLERNAHSSEDPKKQDFLQLQKPFPIQPMAWFVSFGNRPFSGGFQVGKVDINNVTSLDSGVDIVEIPVRKECDGLFKSDPSKTSCSGRMESCTTRQEPQEITDHRETNVHINKPLGNRVHISHQEAARRLNGEYCGKSPWQKREDRPLIGIN</sequence>
<dbReference type="Xenbase" id="XB-GENE-29080279">
    <property type="gene designation" value="LOC100490651"/>
</dbReference>
<dbReference type="AGR" id="Xenbase:XB-GENE-29080279"/>
<protein>
    <submittedName>
        <fullName evidence="3 4">Uncharacterized protein LOC100490651</fullName>
    </submittedName>
</protein>
<evidence type="ECO:0000313" key="4">
    <source>
        <dbReference type="RefSeq" id="XP_004911976.2"/>
    </source>
</evidence>
<dbReference type="KEGG" id="xtr:100490651"/>
<evidence type="ECO:0000313" key="2">
    <source>
        <dbReference type="Proteomes" id="UP000008143"/>
    </source>
</evidence>
<dbReference type="GeneID" id="100490651"/>
<feature type="transmembrane region" description="Helical" evidence="1">
    <location>
        <begin position="12"/>
        <end position="32"/>
    </location>
</feature>
<dbReference type="Proteomes" id="UP000008143">
    <property type="component" value="Chromosome 2"/>
</dbReference>
<evidence type="ECO:0000256" key="1">
    <source>
        <dbReference type="SAM" id="Phobius"/>
    </source>
</evidence>
<proteinExistence type="predicted"/>
<name>A0A8J0QWM8_XENTR</name>
<keyword evidence="2" id="KW-1185">Reference proteome</keyword>
<gene>
    <name evidence="3 4 5" type="primary">LOC100490651</name>
</gene>
<evidence type="ECO:0000313" key="5">
    <source>
        <dbReference type="Xenbase" id="XB-GENE-29080279"/>
    </source>
</evidence>
<dbReference type="AlphaFoldDB" id="A0A8J0QWM8"/>
<dbReference type="PANTHER" id="PTHR31626">
    <property type="entry name" value="SUSHI DOMAIN-CONTAINING PROTEIN"/>
    <property type="match status" value="1"/>
</dbReference>
<accession>A0A8J0QWM8</accession>
<reference evidence="3 4" key="1">
    <citation type="submission" date="2025-04" db="UniProtKB">
        <authorList>
            <consortium name="RefSeq"/>
        </authorList>
    </citation>
    <scope>IDENTIFICATION</scope>
    <source>
        <strain evidence="3 4">Nigerian</strain>
        <tissue evidence="3 4">Liver and blood</tissue>
    </source>
</reference>
<dbReference type="InterPro" id="IPR018890">
    <property type="entry name" value="FAM171"/>
</dbReference>
<evidence type="ECO:0000313" key="3">
    <source>
        <dbReference type="RefSeq" id="XP_004911975.2"/>
    </source>
</evidence>
<dbReference type="OrthoDB" id="9902350at2759"/>